<dbReference type="Proteomes" id="UP001172386">
    <property type="component" value="Unassembled WGS sequence"/>
</dbReference>
<keyword evidence="2" id="KW-1185">Reference proteome</keyword>
<organism evidence="1 2">
    <name type="scientific">Neophaeococcomyces mojaviensis</name>
    <dbReference type="NCBI Taxonomy" id="3383035"/>
    <lineage>
        <taxon>Eukaryota</taxon>
        <taxon>Fungi</taxon>
        <taxon>Dikarya</taxon>
        <taxon>Ascomycota</taxon>
        <taxon>Pezizomycotina</taxon>
        <taxon>Eurotiomycetes</taxon>
        <taxon>Chaetothyriomycetidae</taxon>
        <taxon>Chaetothyriales</taxon>
        <taxon>Chaetothyriales incertae sedis</taxon>
        <taxon>Neophaeococcomyces</taxon>
    </lineage>
</organism>
<accession>A0ACC3A0W5</accession>
<protein>
    <submittedName>
        <fullName evidence="1">Uncharacterized protein</fullName>
    </submittedName>
</protein>
<gene>
    <name evidence="1" type="ORF">H2198_007113</name>
</gene>
<evidence type="ECO:0000313" key="2">
    <source>
        <dbReference type="Proteomes" id="UP001172386"/>
    </source>
</evidence>
<sequence>MLQLGRSGRRFGVTEPKFLWPTAPFSSRWNSSTRSKLFQVSEEVQDAIHSGKPVVALETTIYTHGFPYPENVALASRLESLVRVNGGIPATIGILNGTAHIGMDPDKLIRLISTAGSADIWKISRRDLGLIGGLSLRGRKLNGGTTISGTMVLAHLAGIKVFATGGLGGVHRGGENSMDISADLTELGRTPVAVVSSGCKSFLDIGRTLEYLETQGVGIATFADGREGEVDFPAFFSRDSGIRSPQTIQSEADAAAIIHAQFQLGVQSGLLFANPVPEGPAMSKNEINGIIEQAVQEADQRGIRGARNTPYVLKRIRELSKGGSVAANEALVEANIIRGTKVAVELAKLEKEDKEAVNGAVQVAVPESSQLSASASAVSTATDHNRFAEATTAPIEETDLLVIGSLAADTSCDYTPLVFTTSATSPVLHTSNPASISQSPGGVGRNVATAAQYAGVRVALASAVADDLAGSLLKNQVSETGVTTSSIRTLPAPSGARTAQYISVNDTKKDLVVAMGDFSIFTHPSFESLQYWSDLIQSHNPNWIVLDGNWSSLITSPVLSAAFSSKKPVAFEPVSTAKAARLFHPSNTALSNTSVVPNHLISLATPNNFELAAMHSAAQNRGLFESESWWQCINTLSLPSSGSRDRFAALTTPVLVDAGIPQQTIQLLPFIPNIITKLGADGCLLTSVLRKGDTRLSDPDSAPFILSRNTDDIDSPIGGVYMRLFPPAEVVKQSEIASVNGVGDTLLGVIMAGMINAEKAGQQSRLEDIVPLAQKAAVLTLKSTEAVAPEIKSIKLIGTT</sequence>
<evidence type="ECO:0000313" key="1">
    <source>
        <dbReference type="EMBL" id="KAJ9653715.1"/>
    </source>
</evidence>
<comment type="caution">
    <text evidence="1">The sequence shown here is derived from an EMBL/GenBank/DDBJ whole genome shotgun (WGS) entry which is preliminary data.</text>
</comment>
<reference evidence="1" key="1">
    <citation type="submission" date="2022-10" db="EMBL/GenBank/DDBJ databases">
        <title>Culturing micro-colonial fungi from biological soil crusts in the Mojave desert and describing Neophaeococcomyces mojavensis, and introducing the new genera and species Taxawa tesnikishii.</title>
        <authorList>
            <person name="Kurbessoian T."/>
            <person name="Stajich J.E."/>
        </authorList>
    </citation>
    <scope>NUCLEOTIDE SEQUENCE</scope>
    <source>
        <strain evidence="1">JES_112</strain>
    </source>
</reference>
<dbReference type="EMBL" id="JAPDRQ010000143">
    <property type="protein sequence ID" value="KAJ9653715.1"/>
    <property type="molecule type" value="Genomic_DNA"/>
</dbReference>
<proteinExistence type="predicted"/>
<name>A0ACC3A0W5_9EURO</name>